<evidence type="ECO:0000256" key="4">
    <source>
        <dbReference type="ARBA" id="ARBA00022827"/>
    </source>
</evidence>
<evidence type="ECO:0000256" key="2">
    <source>
        <dbReference type="ARBA" id="ARBA00009130"/>
    </source>
</evidence>
<dbReference type="Gene3D" id="3.50.50.60">
    <property type="entry name" value="FAD/NAD(P)-binding domain"/>
    <property type="match status" value="2"/>
</dbReference>
<organism evidence="8 9">
    <name type="scientific">Isosphaera pallida (strain ATCC 43644 / DSM 9630 / IS1B)</name>
    <dbReference type="NCBI Taxonomy" id="575540"/>
    <lineage>
        <taxon>Bacteria</taxon>
        <taxon>Pseudomonadati</taxon>
        <taxon>Planctomycetota</taxon>
        <taxon>Planctomycetia</taxon>
        <taxon>Isosphaerales</taxon>
        <taxon>Isosphaeraceae</taxon>
        <taxon>Isosphaera</taxon>
    </lineage>
</organism>
<sequence>MKLVIVGGVAGGASAAARARRLDETAQIVLLERGPDISFANCGLPYHIGGEITDRSKLLVTTPERLRERFRIDVRTRSNVIKIDRKAKTVRVHDLETGREYDEAYDKLILSPGAAPIRPNLPGTDLPGIYTLRNLEDLDRIMDRLRANVDRAVVIGAGYIGLEVTENLVKRGIETSLVELADQVMPPLDPEMTAPIVETLIRHGVSLHLSESAESFETVEGTGPNGVGVKLKSGLMVAADLVLIGVGVRPDTALAAEAGLELNPRGGIRVNQHMVTSDPDILAVGDAVEVIDFVTGQPSQIPLAGPANRQGRIAADVVFGRMSRYRGTQGTSIVRVFDKCAGCTGASEKLLKRLGRPYLTAVVHPLNHAGYFPGAETMTLKITYEPETGKLLGAQAVGGAGVDKRIDVLAMAIQAGMTVFDLEEAELAYAPQFGSAKDPVNMVGFVAAGRLRGEHPQISLDQLEAELNATHTAPFLLDVRTPAEFSLGSIPGAVNIPIDVLRDRLAEVPADHPIVAYCQVGIRGLLATRILNQHGRTAVNLSGGYTSYAQRRTVRDAIKRPI</sequence>
<dbReference type="InterPro" id="IPR004099">
    <property type="entry name" value="Pyr_nucl-diS_OxRdtase_dimer"/>
</dbReference>
<dbReference type="Proteomes" id="UP000008631">
    <property type="component" value="Chromosome"/>
</dbReference>
<name>E8QZX8_ISOPI</name>
<dbReference type="PANTHER" id="PTHR43429:SF1">
    <property type="entry name" value="NAD(P)H SULFUR OXIDOREDUCTASE (COA-DEPENDENT)"/>
    <property type="match status" value="1"/>
</dbReference>
<dbReference type="AlphaFoldDB" id="E8QZX8"/>
<feature type="domain" description="Rhodanese" evidence="7">
    <location>
        <begin position="476"/>
        <end position="557"/>
    </location>
</feature>
<evidence type="ECO:0000313" key="9">
    <source>
        <dbReference type="Proteomes" id="UP000008631"/>
    </source>
</evidence>
<dbReference type="Pfam" id="PF02852">
    <property type="entry name" value="Pyr_redox_dim"/>
    <property type="match status" value="1"/>
</dbReference>
<dbReference type="InterPro" id="IPR050260">
    <property type="entry name" value="FAD-bd_OxRdtase"/>
</dbReference>
<dbReference type="FunCoup" id="E8QZX8">
    <property type="interactions" value="72"/>
</dbReference>
<dbReference type="RefSeq" id="WP_013565557.1">
    <property type="nucleotide sequence ID" value="NC_014962.1"/>
</dbReference>
<reference key="1">
    <citation type="submission" date="2010-11" db="EMBL/GenBank/DDBJ databases">
        <title>The complete sequence of chromosome of Isophaera pallida ATCC 43644.</title>
        <authorList>
            <consortium name="US DOE Joint Genome Institute (JGI-PGF)"/>
            <person name="Lucas S."/>
            <person name="Copeland A."/>
            <person name="Lapidus A."/>
            <person name="Bruce D."/>
            <person name="Goodwin L."/>
            <person name="Pitluck S."/>
            <person name="Kyrpides N."/>
            <person name="Mavromatis K."/>
            <person name="Pagani I."/>
            <person name="Ivanova N."/>
            <person name="Saunders E."/>
            <person name="Brettin T."/>
            <person name="Detter J.C."/>
            <person name="Han C."/>
            <person name="Tapia R."/>
            <person name="Land M."/>
            <person name="Hauser L."/>
            <person name="Markowitz V."/>
            <person name="Cheng J.-F."/>
            <person name="Hugenholtz P."/>
            <person name="Woyke T."/>
            <person name="Wu D."/>
            <person name="Eisen J.A."/>
        </authorList>
    </citation>
    <scope>NUCLEOTIDE SEQUENCE</scope>
    <source>
        <strain>ATCC 43644</strain>
    </source>
</reference>
<dbReference type="InterPro" id="IPR001763">
    <property type="entry name" value="Rhodanese-like_dom"/>
</dbReference>
<evidence type="ECO:0000313" key="8">
    <source>
        <dbReference type="EMBL" id="ADV63269.1"/>
    </source>
</evidence>
<dbReference type="eggNOG" id="COG0607">
    <property type="taxonomic scope" value="Bacteria"/>
</dbReference>
<dbReference type="GO" id="GO:0016491">
    <property type="term" value="F:oxidoreductase activity"/>
    <property type="evidence" value="ECO:0007669"/>
    <property type="project" value="UniProtKB-KW"/>
</dbReference>
<keyword evidence="6" id="KW-0676">Redox-active center</keyword>
<accession>E8QZX8</accession>
<dbReference type="PRINTS" id="PR00368">
    <property type="entry name" value="FADPNR"/>
</dbReference>
<dbReference type="InterPro" id="IPR036188">
    <property type="entry name" value="FAD/NAD-bd_sf"/>
</dbReference>
<dbReference type="SUPFAM" id="SSF52821">
    <property type="entry name" value="Rhodanese/Cell cycle control phosphatase"/>
    <property type="match status" value="1"/>
</dbReference>
<dbReference type="PANTHER" id="PTHR43429">
    <property type="entry name" value="PYRIDINE NUCLEOTIDE-DISULFIDE OXIDOREDUCTASE DOMAIN-CONTAINING"/>
    <property type="match status" value="1"/>
</dbReference>
<comment type="similarity">
    <text evidence="2">Belongs to the class-III pyridine nucleotide-disulfide oxidoreductase family.</text>
</comment>
<dbReference type="Pfam" id="PF00581">
    <property type="entry name" value="Rhodanese"/>
    <property type="match status" value="1"/>
</dbReference>
<keyword evidence="3" id="KW-0285">Flavoprotein</keyword>
<keyword evidence="5" id="KW-0560">Oxidoreductase</keyword>
<dbReference type="eggNOG" id="COG0446">
    <property type="taxonomic scope" value="Bacteria"/>
</dbReference>
<dbReference type="InterPro" id="IPR023753">
    <property type="entry name" value="FAD/NAD-binding_dom"/>
</dbReference>
<dbReference type="KEGG" id="ipa:Isop_2700"/>
<evidence type="ECO:0000259" key="7">
    <source>
        <dbReference type="PROSITE" id="PS50206"/>
    </source>
</evidence>
<comment type="cofactor">
    <cofactor evidence="1">
        <name>FAD</name>
        <dbReference type="ChEBI" id="CHEBI:57692"/>
    </cofactor>
</comment>
<protein>
    <submittedName>
        <fullName evidence="8">FAD-dependent pyridine nucleotide-disulfide oxidoreductase</fullName>
    </submittedName>
</protein>
<dbReference type="PROSITE" id="PS50206">
    <property type="entry name" value="RHODANESE_3"/>
    <property type="match status" value="1"/>
</dbReference>
<evidence type="ECO:0000256" key="3">
    <source>
        <dbReference type="ARBA" id="ARBA00022630"/>
    </source>
</evidence>
<gene>
    <name evidence="8" type="ordered locus">Isop_2700</name>
</gene>
<dbReference type="STRING" id="575540.Isop_2700"/>
<dbReference type="SMART" id="SM00450">
    <property type="entry name" value="RHOD"/>
    <property type="match status" value="1"/>
</dbReference>
<reference evidence="8 9" key="2">
    <citation type="journal article" date="2011" name="Stand. Genomic Sci.">
        <title>Complete genome sequence of Isosphaera pallida type strain (IS1B).</title>
        <authorList>
            <consortium name="US DOE Joint Genome Institute (JGI-PGF)"/>
            <person name="Goker M."/>
            <person name="Cleland D."/>
            <person name="Saunders E."/>
            <person name="Lapidus A."/>
            <person name="Nolan M."/>
            <person name="Lucas S."/>
            <person name="Hammon N."/>
            <person name="Deshpande S."/>
            <person name="Cheng J.F."/>
            <person name="Tapia R."/>
            <person name="Han C."/>
            <person name="Goodwin L."/>
            <person name="Pitluck S."/>
            <person name="Liolios K."/>
            <person name="Pagani I."/>
            <person name="Ivanova N."/>
            <person name="Mavromatis K."/>
            <person name="Pati A."/>
            <person name="Chen A."/>
            <person name="Palaniappan K."/>
            <person name="Land M."/>
            <person name="Hauser L."/>
            <person name="Chang Y.J."/>
            <person name="Jeffries C.D."/>
            <person name="Detter J.C."/>
            <person name="Beck B."/>
            <person name="Woyke T."/>
            <person name="Bristow J."/>
            <person name="Eisen J.A."/>
            <person name="Markowitz V."/>
            <person name="Hugenholtz P."/>
            <person name="Kyrpides N.C."/>
            <person name="Klenk H.P."/>
        </authorList>
    </citation>
    <scope>NUCLEOTIDE SEQUENCE [LARGE SCALE GENOMIC DNA]</scope>
    <source>
        <strain evidence="9">ATCC 43644 / DSM 9630 / IS1B</strain>
    </source>
</reference>
<evidence type="ECO:0000256" key="6">
    <source>
        <dbReference type="ARBA" id="ARBA00023284"/>
    </source>
</evidence>
<keyword evidence="9" id="KW-1185">Reference proteome</keyword>
<evidence type="ECO:0000256" key="1">
    <source>
        <dbReference type="ARBA" id="ARBA00001974"/>
    </source>
</evidence>
<dbReference type="InParanoid" id="E8QZX8"/>
<dbReference type="Gene3D" id="3.40.250.10">
    <property type="entry name" value="Rhodanese-like domain"/>
    <property type="match status" value="1"/>
</dbReference>
<keyword evidence="4" id="KW-0274">FAD</keyword>
<dbReference type="InterPro" id="IPR016156">
    <property type="entry name" value="FAD/NAD-linked_Rdtase_dimer_sf"/>
</dbReference>
<dbReference type="EMBL" id="CP002353">
    <property type="protein sequence ID" value="ADV63269.1"/>
    <property type="molecule type" value="Genomic_DNA"/>
</dbReference>
<evidence type="ECO:0000256" key="5">
    <source>
        <dbReference type="ARBA" id="ARBA00023002"/>
    </source>
</evidence>
<dbReference type="PRINTS" id="PR00411">
    <property type="entry name" value="PNDRDTASEI"/>
</dbReference>
<dbReference type="SUPFAM" id="SSF51905">
    <property type="entry name" value="FAD/NAD(P)-binding domain"/>
    <property type="match status" value="2"/>
</dbReference>
<dbReference type="SUPFAM" id="SSF55424">
    <property type="entry name" value="FAD/NAD-linked reductases, dimerisation (C-terminal) domain"/>
    <property type="match status" value="1"/>
</dbReference>
<dbReference type="InterPro" id="IPR036873">
    <property type="entry name" value="Rhodanese-like_dom_sf"/>
</dbReference>
<proteinExistence type="inferred from homology"/>
<dbReference type="HOGENOM" id="CLU_003291_1_2_0"/>
<dbReference type="OrthoDB" id="9802028at2"/>
<dbReference type="Pfam" id="PF07992">
    <property type="entry name" value="Pyr_redox_2"/>
    <property type="match status" value="1"/>
</dbReference>